<evidence type="ECO:0000256" key="1">
    <source>
        <dbReference type="ARBA" id="ARBA00022741"/>
    </source>
</evidence>
<feature type="domain" description="Carboxyltransferase" evidence="4">
    <location>
        <begin position="24"/>
        <end position="321"/>
    </location>
</feature>
<organism evidence="5 6">
    <name type="scientific">Paenibacillus endophyticus</name>
    <dbReference type="NCBI Taxonomy" id="1294268"/>
    <lineage>
        <taxon>Bacteria</taxon>
        <taxon>Bacillati</taxon>
        <taxon>Bacillota</taxon>
        <taxon>Bacilli</taxon>
        <taxon>Bacillales</taxon>
        <taxon>Paenibacillaceae</taxon>
        <taxon>Paenibacillus</taxon>
    </lineage>
</organism>
<reference evidence="5 6" key="1">
    <citation type="submission" date="2020-08" db="EMBL/GenBank/DDBJ databases">
        <title>Genomic Encyclopedia of Type Strains, Phase III (KMG-III): the genomes of soil and plant-associated and newly described type strains.</title>
        <authorList>
            <person name="Whitman W."/>
        </authorList>
    </citation>
    <scope>NUCLEOTIDE SEQUENCE [LARGE SCALE GENOMIC DNA]</scope>
    <source>
        <strain evidence="5 6">CECT 8234</strain>
    </source>
</reference>
<accession>A0A7W5C9N4</accession>
<dbReference type="PANTHER" id="PTHR43309:SF5">
    <property type="entry name" value="5-OXOPROLINASE SUBUNIT C"/>
    <property type="match status" value="1"/>
</dbReference>
<evidence type="ECO:0000313" key="6">
    <source>
        <dbReference type="Proteomes" id="UP000518605"/>
    </source>
</evidence>
<keyword evidence="1" id="KW-0547">Nucleotide-binding</keyword>
<dbReference type="Pfam" id="PF02626">
    <property type="entry name" value="CT_A_B"/>
    <property type="match status" value="1"/>
</dbReference>
<dbReference type="SUPFAM" id="SSF50891">
    <property type="entry name" value="Cyclophilin-like"/>
    <property type="match status" value="1"/>
</dbReference>
<sequence length="337" mass="35894">MSLSILRPGLLTTVQDLGRHGYQKYGVLTGGAMDTGAARAANLLVGNEEHEAVLELTLHGAELLAEKEMLLAICGADMSVTADGDSLPLWRPVLVRSGVVIKFGACLSGCRSYLAVAGGIDVPNVMGSRSTYLRGGIGGFEGRALKSGDVLNTKPAGLLSERMKSQLSGDRAESIAAPLWHASHFAIAASLADPIIRAMPGSHFGRFTEGSQQALFGQTYQIALQSDRMGYRLEGAQKLALTAPQELLSEAVANGTVQLPEGGNPIVLLADRQTTGGYPRIAQVASVDIPVFAQLKPGDRFRFEAITQQEAERLYLYSERDMRMLKAAISLKVNAAN</sequence>
<dbReference type="EMBL" id="JACHXW010000011">
    <property type="protein sequence ID" value="MBB3153708.1"/>
    <property type="molecule type" value="Genomic_DNA"/>
</dbReference>
<protein>
    <submittedName>
        <fullName evidence="5">Antagonist of KipI</fullName>
    </submittedName>
</protein>
<dbReference type="InterPro" id="IPR029000">
    <property type="entry name" value="Cyclophilin-like_dom_sf"/>
</dbReference>
<dbReference type="Gene3D" id="2.40.100.10">
    <property type="entry name" value="Cyclophilin-like"/>
    <property type="match status" value="1"/>
</dbReference>
<evidence type="ECO:0000259" key="4">
    <source>
        <dbReference type="SMART" id="SM00797"/>
    </source>
</evidence>
<gene>
    <name evidence="5" type="ORF">FHS16_003783</name>
</gene>
<dbReference type="NCBIfam" id="TIGR00724">
    <property type="entry name" value="urea_amlyse_rel"/>
    <property type="match status" value="1"/>
</dbReference>
<evidence type="ECO:0000256" key="2">
    <source>
        <dbReference type="ARBA" id="ARBA00022801"/>
    </source>
</evidence>
<evidence type="ECO:0000313" key="5">
    <source>
        <dbReference type="EMBL" id="MBB3153708.1"/>
    </source>
</evidence>
<evidence type="ECO:0000256" key="3">
    <source>
        <dbReference type="ARBA" id="ARBA00022840"/>
    </source>
</evidence>
<dbReference type="PANTHER" id="PTHR43309">
    <property type="entry name" value="5-OXOPROLINASE SUBUNIT C"/>
    <property type="match status" value="1"/>
</dbReference>
<dbReference type="AlphaFoldDB" id="A0A7W5C9N4"/>
<name>A0A7W5C9N4_9BACL</name>
<dbReference type="GO" id="GO:0016787">
    <property type="term" value="F:hydrolase activity"/>
    <property type="evidence" value="ECO:0007669"/>
    <property type="project" value="UniProtKB-KW"/>
</dbReference>
<keyword evidence="2" id="KW-0378">Hydrolase</keyword>
<dbReference type="Proteomes" id="UP000518605">
    <property type="component" value="Unassembled WGS sequence"/>
</dbReference>
<dbReference type="InterPro" id="IPR052708">
    <property type="entry name" value="PxpC"/>
</dbReference>
<dbReference type="InterPro" id="IPR003778">
    <property type="entry name" value="CT_A_B"/>
</dbReference>
<keyword evidence="6" id="KW-1185">Reference proteome</keyword>
<dbReference type="SMART" id="SM00797">
    <property type="entry name" value="AHS2"/>
    <property type="match status" value="1"/>
</dbReference>
<proteinExistence type="predicted"/>
<keyword evidence="3" id="KW-0067">ATP-binding</keyword>
<dbReference type="GO" id="GO:0005524">
    <property type="term" value="F:ATP binding"/>
    <property type="evidence" value="ECO:0007669"/>
    <property type="project" value="UniProtKB-KW"/>
</dbReference>
<comment type="caution">
    <text evidence="5">The sequence shown here is derived from an EMBL/GenBank/DDBJ whole genome shotgun (WGS) entry which is preliminary data.</text>
</comment>
<dbReference type="RefSeq" id="WP_183565804.1">
    <property type="nucleotide sequence ID" value="NZ_CBCSLB010000010.1"/>
</dbReference>